<dbReference type="Proteomes" id="UP000824890">
    <property type="component" value="Unassembled WGS sequence"/>
</dbReference>
<comment type="caution">
    <text evidence="2">The sequence shown here is derived from an EMBL/GenBank/DDBJ whole genome shotgun (WGS) entry which is preliminary data.</text>
</comment>
<dbReference type="InterPro" id="IPR050354">
    <property type="entry name" value="F-box/kelch-repeat_ARATH"/>
</dbReference>
<sequence>MSVVAASNSKKSRPSSSFSLLPDEVVLNCLFRVPRCYDLNLSLVSKALRSPELYRLRSQLKSVYLSYHLYHGNARLRWLTSYWITFRPGEKTTNYQDLFHWRKKLPLHRALDP</sequence>
<dbReference type="Pfam" id="PF00646">
    <property type="entry name" value="F-box"/>
    <property type="match status" value="1"/>
</dbReference>
<evidence type="ECO:0000313" key="2">
    <source>
        <dbReference type="EMBL" id="KAH0880264.1"/>
    </source>
</evidence>
<gene>
    <name evidence="2" type="ORF">HID58_067658</name>
</gene>
<dbReference type="EMBL" id="JAGKQM010000015">
    <property type="protein sequence ID" value="KAH0880264.1"/>
    <property type="molecule type" value="Genomic_DNA"/>
</dbReference>
<dbReference type="PANTHER" id="PTHR24414:SF131">
    <property type="entry name" value="GENOME ASSEMBLY, CHROMOSOME: A05"/>
    <property type="match status" value="1"/>
</dbReference>
<reference evidence="2 3" key="1">
    <citation type="submission" date="2021-05" db="EMBL/GenBank/DDBJ databases">
        <title>Genome Assembly of Synthetic Allotetraploid Brassica napus Reveals Homoeologous Exchanges between Subgenomes.</title>
        <authorList>
            <person name="Davis J.T."/>
        </authorList>
    </citation>
    <scope>NUCLEOTIDE SEQUENCE [LARGE SCALE GENOMIC DNA]</scope>
    <source>
        <strain evidence="3">cv. Da-Ae</strain>
        <tissue evidence="2">Seedling</tissue>
    </source>
</reference>
<keyword evidence="3" id="KW-1185">Reference proteome</keyword>
<feature type="domain" description="F-box" evidence="1">
    <location>
        <begin position="18"/>
        <end position="50"/>
    </location>
</feature>
<organism evidence="2 3">
    <name type="scientific">Brassica napus</name>
    <name type="common">Rape</name>
    <dbReference type="NCBI Taxonomy" id="3708"/>
    <lineage>
        <taxon>Eukaryota</taxon>
        <taxon>Viridiplantae</taxon>
        <taxon>Streptophyta</taxon>
        <taxon>Embryophyta</taxon>
        <taxon>Tracheophyta</taxon>
        <taxon>Spermatophyta</taxon>
        <taxon>Magnoliopsida</taxon>
        <taxon>eudicotyledons</taxon>
        <taxon>Gunneridae</taxon>
        <taxon>Pentapetalae</taxon>
        <taxon>rosids</taxon>
        <taxon>malvids</taxon>
        <taxon>Brassicales</taxon>
        <taxon>Brassicaceae</taxon>
        <taxon>Brassiceae</taxon>
        <taxon>Brassica</taxon>
    </lineage>
</organism>
<accession>A0ABQ7ZJ43</accession>
<dbReference type="InterPro" id="IPR001810">
    <property type="entry name" value="F-box_dom"/>
</dbReference>
<dbReference type="PANTHER" id="PTHR24414">
    <property type="entry name" value="F-BOX/KELCH-REPEAT PROTEIN SKIP4"/>
    <property type="match status" value="1"/>
</dbReference>
<evidence type="ECO:0000259" key="1">
    <source>
        <dbReference type="Pfam" id="PF00646"/>
    </source>
</evidence>
<proteinExistence type="predicted"/>
<protein>
    <recommendedName>
        <fullName evidence="1">F-box domain-containing protein</fullName>
    </recommendedName>
</protein>
<name>A0ABQ7ZJ43_BRANA</name>
<evidence type="ECO:0000313" key="3">
    <source>
        <dbReference type="Proteomes" id="UP000824890"/>
    </source>
</evidence>